<evidence type="ECO:0000256" key="5">
    <source>
        <dbReference type="ARBA" id="ARBA00047176"/>
    </source>
</evidence>
<dbReference type="EMBL" id="DTBJ01000022">
    <property type="protein sequence ID" value="HGM58587.1"/>
    <property type="molecule type" value="Genomic_DNA"/>
</dbReference>
<dbReference type="EC" id="4.2.1.182" evidence="5"/>
<organism evidence="7">
    <name type="scientific">Staphylothermus marinus</name>
    <dbReference type="NCBI Taxonomy" id="2280"/>
    <lineage>
        <taxon>Archaea</taxon>
        <taxon>Thermoproteota</taxon>
        <taxon>Thermoprotei</taxon>
        <taxon>Desulfurococcales</taxon>
        <taxon>Desulfurococcaceae</taxon>
        <taxon>Staphylothermus</taxon>
    </lineage>
</organism>
<dbReference type="PANTHER" id="PTHR36577">
    <property type="entry name" value="DUF521 DOMAIN PROTEIN (AFU_ORTHOLOGUE AFUA_6G00490)"/>
    <property type="match status" value="1"/>
</dbReference>
<evidence type="ECO:0000313" key="7">
    <source>
        <dbReference type="EMBL" id="HGM58587.1"/>
    </source>
</evidence>
<evidence type="ECO:0000256" key="3">
    <source>
        <dbReference type="ARBA" id="ARBA00045299"/>
    </source>
</evidence>
<gene>
    <name evidence="7" type="ORF">ENU14_03235</name>
</gene>
<dbReference type="CDD" id="cd01356">
    <property type="entry name" value="AcnX_swivel"/>
    <property type="match status" value="1"/>
</dbReference>
<dbReference type="Pfam" id="PF01989">
    <property type="entry name" value="AcnX_swivel_put"/>
    <property type="match status" value="1"/>
</dbReference>
<proteinExistence type="predicted"/>
<keyword evidence="1" id="KW-0456">Lyase</keyword>
<feature type="domain" description="Phosphomevalonate dehydratase small subunit-like" evidence="6">
    <location>
        <begin position="24"/>
        <end position="98"/>
    </location>
</feature>
<dbReference type="GO" id="GO:0016829">
    <property type="term" value="F:lyase activity"/>
    <property type="evidence" value="ECO:0007669"/>
    <property type="project" value="UniProtKB-KW"/>
</dbReference>
<evidence type="ECO:0000259" key="6">
    <source>
        <dbReference type="Pfam" id="PF01989"/>
    </source>
</evidence>
<evidence type="ECO:0000256" key="1">
    <source>
        <dbReference type="ARBA" id="ARBA00023239"/>
    </source>
</evidence>
<reference evidence="7" key="1">
    <citation type="journal article" date="2020" name="mSystems">
        <title>Genome- and Community-Level Interaction Insights into Carbon Utilization and Element Cycling Functions of Hydrothermarchaeota in Hydrothermal Sediment.</title>
        <authorList>
            <person name="Zhou Z."/>
            <person name="Liu Y."/>
            <person name="Xu W."/>
            <person name="Pan J."/>
            <person name="Luo Z.H."/>
            <person name="Li M."/>
        </authorList>
    </citation>
    <scope>NUCLEOTIDE SEQUENCE [LARGE SCALE GENOMIC DNA]</scope>
    <source>
        <strain evidence="7">SpSt-642</strain>
    </source>
</reference>
<evidence type="ECO:0000256" key="2">
    <source>
        <dbReference type="ARBA" id="ARBA00045120"/>
    </source>
</evidence>
<comment type="catalytic activity">
    <reaction evidence="2">
        <text>(R)-5-phosphomevalonate = (2E)-3-methyl-5-phosphooxypent-2-enoate + H2O</text>
        <dbReference type="Rhea" id="RHEA:78975"/>
        <dbReference type="ChEBI" id="CHEBI:15377"/>
        <dbReference type="ChEBI" id="CHEBI:58146"/>
        <dbReference type="ChEBI" id="CHEBI:229665"/>
        <dbReference type="EC" id="4.2.1.182"/>
    </reaction>
    <physiologicalReaction direction="left-to-right" evidence="2">
        <dbReference type="Rhea" id="RHEA:78976"/>
    </physiologicalReaction>
</comment>
<protein>
    <recommendedName>
        <fullName evidence="5">phosphomevalonate dehydratase</fullName>
        <ecNumber evidence="5">4.2.1.182</ecNumber>
    </recommendedName>
</protein>
<comment type="function">
    <text evidence="3">Component of a hydro-lyase that catalyzes the dehydration of mevalonate 5-phosphate (MVA5P) to form trans-anhydromevalonate 5-phosphate (tAHMP). Involved in the archaeal mevalonate (MVA) pathway, which provides fundamental precursors for isoprenoid biosynthesis, such as isopentenyl diphosphate (IPP) and dimethylallyl diphosphate (DMAPP).</text>
</comment>
<evidence type="ECO:0000256" key="4">
    <source>
        <dbReference type="ARBA" id="ARBA00046520"/>
    </source>
</evidence>
<comment type="caution">
    <text evidence="7">The sequence shown here is derived from an EMBL/GenBank/DDBJ whole genome shotgun (WGS) entry which is preliminary data.</text>
</comment>
<name>A0A7C4HCW9_STAMA</name>
<dbReference type="PANTHER" id="PTHR36577:SF3">
    <property type="entry name" value="DUF521 DOMAIN PROTEIN (AFU_ORTHOLOGUE AFUA_6G00490)"/>
    <property type="match status" value="1"/>
</dbReference>
<dbReference type="AlphaFoldDB" id="A0A7C4HCW9"/>
<accession>A0A7C4HCW9</accession>
<comment type="subunit">
    <text evidence="4">Heterodimer composed of a large subunit (PMDh-L) and a small subunit (PMDh-S).</text>
</comment>
<dbReference type="SUPFAM" id="SSF52016">
    <property type="entry name" value="LeuD/IlvD-like"/>
    <property type="match status" value="1"/>
</dbReference>
<dbReference type="Gene3D" id="3.50.30.10">
    <property type="entry name" value="Phosphohistidine domain"/>
    <property type="match status" value="1"/>
</dbReference>
<dbReference type="InterPro" id="IPR002840">
    <property type="entry name" value="PMDh-S-like_dom"/>
</dbReference>
<sequence>MKIPVKIIIDSDCFGEIVVINERISFYGEVDPVTGIHKPSGKNINNKILLFPSTRGSTVGSYILYALKKYNNAPQCIIVEKAEPILVTGCVLGEIPLFVLNNLSFNYISSIISDGFKAIHNKGEEWFVVEH</sequence>